<evidence type="ECO:0000313" key="2">
    <source>
        <dbReference type="Proteomes" id="UP000007104"/>
    </source>
</evidence>
<dbReference type="Proteomes" id="UP000007104">
    <property type="component" value="Chromosome II"/>
</dbReference>
<dbReference type="EMBL" id="CP002998">
    <property type="protein sequence ID" value="AEM20280.1"/>
    <property type="molecule type" value="Genomic_DNA"/>
</dbReference>
<protein>
    <submittedName>
        <fullName evidence="1">Uncharacterized protein</fullName>
    </submittedName>
</protein>
<dbReference type="AlphaFoldDB" id="A0A0H3G761"/>
<reference evidence="1 2" key="1">
    <citation type="journal article" date="2011" name="J. Bacteriol.">
        <title>Revised genome sequence of Brucella suis 1330.</title>
        <authorList>
            <person name="Tae H."/>
            <person name="Shallom S."/>
            <person name="Settlage R."/>
            <person name="Preston D."/>
            <person name="Adams L.G."/>
            <person name="Garner H.R."/>
        </authorList>
    </citation>
    <scope>NUCLEOTIDE SEQUENCE [LARGE SCALE GENOMIC DNA]</scope>
    <source>
        <strain evidence="1 2">1330</strain>
    </source>
</reference>
<name>A0A0H3G761_BRUSU</name>
<accession>A0A0H3G761</accession>
<evidence type="ECO:0000313" key="1">
    <source>
        <dbReference type="EMBL" id="AEM20280.1"/>
    </source>
</evidence>
<dbReference type="KEGG" id="bms:BRA0829"/>
<dbReference type="KEGG" id="bsi:BS1330_II0822"/>
<organism evidence="1 2">
    <name type="scientific">Brucella suis biovar 1 (strain 1330)</name>
    <dbReference type="NCBI Taxonomy" id="204722"/>
    <lineage>
        <taxon>Bacteria</taxon>
        <taxon>Pseudomonadati</taxon>
        <taxon>Pseudomonadota</taxon>
        <taxon>Alphaproteobacteria</taxon>
        <taxon>Hyphomicrobiales</taxon>
        <taxon>Brucellaceae</taxon>
        <taxon>Brucella/Ochrobactrum group</taxon>
        <taxon>Brucella</taxon>
    </lineage>
</organism>
<sequence>MARSILSKGSSSLVRVARFRSFQKSKTTFLPDIRAHPEKREMIFG</sequence>
<dbReference type="HOGENOM" id="CLU_3196943_0_0_5"/>
<keyword evidence="2" id="KW-1185">Reference proteome</keyword>
<proteinExistence type="predicted"/>
<gene>
    <name evidence="1" type="ordered locus">BS1330_II0822</name>
</gene>